<dbReference type="EMBL" id="AP021876">
    <property type="protein sequence ID" value="BBO85890.1"/>
    <property type="molecule type" value="Genomic_DNA"/>
</dbReference>
<evidence type="ECO:0000259" key="1">
    <source>
        <dbReference type="Pfam" id="PF14319"/>
    </source>
</evidence>
<evidence type="ECO:0000313" key="11">
    <source>
        <dbReference type="EMBL" id="BBO85793.1"/>
    </source>
</evidence>
<dbReference type="Proteomes" id="UP000425960">
    <property type="component" value="Chromosome"/>
</dbReference>
<accession>A0A5K7ZHR6</accession>
<dbReference type="KEGG" id="dov:DSCO28_44900"/>
<dbReference type="EMBL" id="AP021876">
    <property type="protein sequence ID" value="BBO79657.1"/>
    <property type="molecule type" value="Genomic_DNA"/>
</dbReference>
<dbReference type="EMBL" id="AP021876">
    <property type="protein sequence ID" value="BBO84161.1"/>
    <property type="molecule type" value="Genomic_DNA"/>
</dbReference>
<evidence type="ECO:0000313" key="8">
    <source>
        <dbReference type="EMBL" id="BBO84161.1"/>
    </source>
</evidence>
<dbReference type="KEGG" id="dov:DSCO28_53920"/>
<evidence type="ECO:0000313" key="5">
    <source>
        <dbReference type="EMBL" id="BBO83917.1"/>
    </source>
</evidence>
<dbReference type="KEGG" id="dov:DSCO28_44830"/>
<feature type="domain" description="Transposase zinc-binding" evidence="1">
    <location>
        <begin position="17"/>
        <end position="110"/>
    </location>
</feature>
<dbReference type="EMBL" id="AP021876">
    <property type="protein sequence ID" value="BBO83924.1"/>
    <property type="molecule type" value="Genomic_DNA"/>
</dbReference>
<gene>
    <name evidence="2" type="ORF">DSCO28_02230</name>
    <name evidence="3" type="ORF">DSCO28_10150</name>
    <name evidence="4" type="ORF">DSCO28_10920</name>
    <name evidence="5" type="ORF">DSCO28_44830</name>
    <name evidence="6" type="ORF">DSCO28_44900</name>
    <name evidence="7" type="ORF">DSCO28_45780</name>
    <name evidence="8" type="ORF">DSCO28_47270</name>
    <name evidence="9" type="ORF">DSCO28_53920</name>
    <name evidence="10" type="ORF">DSCO28_54750</name>
    <name evidence="11" type="ORF">DSCO28_63590</name>
    <name evidence="12" type="ORF">DSCO28_64560</name>
</gene>
<proteinExistence type="predicted"/>
<sequence>MKIPLHLKIDKEIFRTIFLDHWDSFKERHPGFDTSQYEEPVQKMLGCGKESNGYSEYRCVHCGRDVRRIGFTCKSCFCLSCAKKYVDDFVAQVSQVLHPGLIYRHIVLTIPEQLRPVFFYSTT</sequence>
<evidence type="ECO:0000313" key="10">
    <source>
        <dbReference type="EMBL" id="BBO84909.1"/>
    </source>
</evidence>
<evidence type="ECO:0000313" key="2">
    <source>
        <dbReference type="EMBL" id="BBO79657.1"/>
    </source>
</evidence>
<evidence type="ECO:0000313" key="12">
    <source>
        <dbReference type="EMBL" id="BBO85890.1"/>
    </source>
</evidence>
<dbReference type="KEGG" id="dov:DSCO28_10920"/>
<evidence type="ECO:0000313" key="6">
    <source>
        <dbReference type="EMBL" id="BBO83924.1"/>
    </source>
</evidence>
<dbReference type="EMBL" id="AP021876">
    <property type="protein sequence ID" value="BBO84826.1"/>
    <property type="molecule type" value="Genomic_DNA"/>
</dbReference>
<dbReference type="KEGG" id="dov:DSCO28_45780"/>
<reference evidence="4 13" key="1">
    <citation type="submission" date="2019-11" db="EMBL/GenBank/DDBJ databases">
        <title>Comparative genomics of hydrocarbon-degrading Desulfosarcina strains.</title>
        <authorList>
            <person name="Watanabe M."/>
            <person name="Kojima H."/>
            <person name="Fukui M."/>
        </authorList>
    </citation>
    <scope>NUCLEOTIDE SEQUENCE [LARGE SCALE GENOMIC DNA]</scope>
    <source>
        <strain evidence="4 13">28bB2T</strain>
    </source>
</reference>
<evidence type="ECO:0000313" key="3">
    <source>
        <dbReference type="EMBL" id="BBO80449.1"/>
    </source>
</evidence>
<dbReference type="KEGG" id="dov:DSCO28_54750"/>
<evidence type="ECO:0000313" key="13">
    <source>
        <dbReference type="Proteomes" id="UP000425960"/>
    </source>
</evidence>
<protein>
    <recommendedName>
        <fullName evidence="1">Transposase zinc-binding domain-containing protein</fullName>
    </recommendedName>
</protein>
<dbReference type="EMBL" id="AP021876">
    <property type="protein sequence ID" value="BBO83917.1"/>
    <property type="molecule type" value="Genomic_DNA"/>
</dbReference>
<evidence type="ECO:0000313" key="9">
    <source>
        <dbReference type="EMBL" id="BBO84826.1"/>
    </source>
</evidence>
<dbReference type="KEGG" id="dov:DSCO28_10150"/>
<dbReference type="EMBL" id="AP021876">
    <property type="protein sequence ID" value="BBO84909.1"/>
    <property type="molecule type" value="Genomic_DNA"/>
</dbReference>
<dbReference type="EMBL" id="AP021876">
    <property type="protein sequence ID" value="BBO80449.1"/>
    <property type="molecule type" value="Genomic_DNA"/>
</dbReference>
<dbReference type="InterPro" id="IPR026889">
    <property type="entry name" value="Zn_Tnp"/>
</dbReference>
<dbReference type="KEGG" id="dov:DSCO28_02230"/>
<dbReference type="KEGG" id="dov:DSCO28_47270"/>
<dbReference type="EMBL" id="AP021876">
    <property type="protein sequence ID" value="BBO84012.1"/>
    <property type="molecule type" value="Genomic_DNA"/>
</dbReference>
<dbReference type="EMBL" id="AP021876">
    <property type="protein sequence ID" value="BBO80526.1"/>
    <property type="molecule type" value="Genomic_DNA"/>
</dbReference>
<evidence type="ECO:0000313" key="4">
    <source>
        <dbReference type="EMBL" id="BBO80526.1"/>
    </source>
</evidence>
<name>A0A5K7ZHR6_9BACT</name>
<dbReference type="AlphaFoldDB" id="A0A5K7ZHR6"/>
<dbReference type="KEGG" id="dov:DSCO28_64560"/>
<dbReference type="Pfam" id="PF14319">
    <property type="entry name" value="Zn_Tnp_IS91"/>
    <property type="match status" value="1"/>
</dbReference>
<organism evidence="4 13">
    <name type="scientific">Desulfosarcina ovata subsp. sediminis</name>
    <dbReference type="NCBI Taxonomy" id="885957"/>
    <lineage>
        <taxon>Bacteria</taxon>
        <taxon>Pseudomonadati</taxon>
        <taxon>Thermodesulfobacteriota</taxon>
        <taxon>Desulfobacteria</taxon>
        <taxon>Desulfobacterales</taxon>
        <taxon>Desulfosarcinaceae</taxon>
        <taxon>Desulfosarcina</taxon>
    </lineage>
</organism>
<dbReference type="EMBL" id="AP021876">
    <property type="protein sequence ID" value="BBO85793.1"/>
    <property type="molecule type" value="Genomic_DNA"/>
</dbReference>
<dbReference type="KEGG" id="dov:DSCO28_63590"/>
<dbReference type="RefSeq" id="WP_155320799.1">
    <property type="nucleotide sequence ID" value="NZ_AP021876.1"/>
</dbReference>
<evidence type="ECO:0000313" key="7">
    <source>
        <dbReference type="EMBL" id="BBO84012.1"/>
    </source>
</evidence>